<feature type="active site" description="N6-AMP-lysine intermediate" evidence="14">
    <location>
        <position position="121"/>
    </location>
</feature>
<reference evidence="17" key="2">
    <citation type="journal article" date="2021" name="PeerJ">
        <title>Extensive microbial diversity within the chicken gut microbiome revealed by metagenomics and culture.</title>
        <authorList>
            <person name="Gilroy R."/>
            <person name="Ravi A."/>
            <person name="Getino M."/>
            <person name="Pursley I."/>
            <person name="Horton D.L."/>
            <person name="Alikhan N.F."/>
            <person name="Baker D."/>
            <person name="Gharbi K."/>
            <person name="Hall N."/>
            <person name="Watson M."/>
            <person name="Adriaenssens E.M."/>
            <person name="Foster-Nyarko E."/>
            <person name="Jarju S."/>
            <person name="Secka A."/>
            <person name="Antonio M."/>
            <person name="Oren A."/>
            <person name="Chaudhuri R.R."/>
            <person name="La Ragione R."/>
            <person name="Hildebrand F."/>
            <person name="Pallen M.J."/>
        </authorList>
    </citation>
    <scope>NUCLEOTIDE SEQUENCE</scope>
    <source>
        <strain evidence="17">17213</strain>
    </source>
</reference>
<dbReference type="PANTHER" id="PTHR23389">
    <property type="entry name" value="CHROMOSOME TRANSMISSION FIDELITY FACTOR 18"/>
    <property type="match status" value="1"/>
</dbReference>
<dbReference type="Pfam" id="PF03119">
    <property type="entry name" value="DNA_ligase_ZBD"/>
    <property type="match status" value="1"/>
</dbReference>
<dbReference type="InterPro" id="IPR013839">
    <property type="entry name" value="DNAligase_adenylation"/>
</dbReference>
<keyword evidence="11 14" id="KW-0234">DNA repair</keyword>
<comment type="catalytic activity">
    <reaction evidence="12 14 15">
        <text>NAD(+) + (deoxyribonucleotide)n-3'-hydroxyl + 5'-phospho-(deoxyribonucleotide)m = (deoxyribonucleotide)n+m + AMP + beta-nicotinamide D-nucleotide.</text>
        <dbReference type="EC" id="6.5.1.2"/>
    </reaction>
</comment>
<feature type="binding site" evidence="14">
    <location>
        <begin position="88"/>
        <end position="89"/>
    </location>
    <ligand>
        <name>NAD(+)</name>
        <dbReference type="ChEBI" id="CHEBI:57540"/>
    </ligand>
</feature>
<evidence type="ECO:0000256" key="9">
    <source>
        <dbReference type="ARBA" id="ARBA00022842"/>
    </source>
</evidence>
<dbReference type="InterPro" id="IPR004150">
    <property type="entry name" value="NAD_DNA_ligase_OB"/>
</dbReference>
<sequence>MPKQNTVSRTKFERYQELIETLNRWSKAYYVDDEPLVPDAEYDRLYQELEALERENPEFADPASPTRRVGDAPLSAFAPVTHRFPLMSIGDIFEDSELTDFNRRMLEAEGVGAVEYCAEPKLDGLAVSLIYEDGLLVQAATRGDGKTGENVTANARTIKAIPLKLHGNYPKLLDVRGEVFMPRDGFEAWNKKARDLGGKVFVNPRNAAAGSLRQLNPKITAQRPLTFNAYYIGYAEGAELPPTQYERLQYLKSLGIPVNPLVEVVKGEDGLRNYYKGMGEKRQSLNYDIDGVVLKVNSIAVQERLGFTAKVPRWAVAYKFPPEEMITRLLQVEFQVGRTGAVTPVARLNPVYVGGVTVSNATLHNEDEIRRLGVKIGDYVIVRRAGDVIPQIAGVVLEKRDGHELDIAFPQTCPECGSAIERLEGESVARCTGGLICPAQLREGIRHFVSRDAMDIEGFGDRIVEELVGSKKVSSVADLYALTESDLASLTLDTGGLEKKPRLLGVATARKLLKNIENSKHVPLNRFVYALGIRDVGQSTALTLAHRYHSLSELMAATEGELMELNDIGKICAEHIVDFFKEPHNQDVISRLTARPEELLFGAGVEVFSIAEDFAAAPKPLAGKTYVLTGTLSSMSRSEAKSYLQALGATAAGSVSKKTTAVIAGEAAGSKLTKAQDLGIEILSEDDFTAMLREYGLLKES</sequence>
<dbReference type="Gene3D" id="1.10.150.20">
    <property type="entry name" value="5' to 3' exonuclease, C-terminal subdomain"/>
    <property type="match status" value="2"/>
</dbReference>
<dbReference type="GO" id="GO:0005829">
    <property type="term" value="C:cytosol"/>
    <property type="evidence" value="ECO:0007669"/>
    <property type="project" value="TreeGrafter"/>
</dbReference>
<evidence type="ECO:0000313" key="18">
    <source>
        <dbReference type="Proteomes" id="UP000823631"/>
    </source>
</evidence>
<dbReference type="NCBIfam" id="TIGR00575">
    <property type="entry name" value="dnlj"/>
    <property type="match status" value="1"/>
</dbReference>
<evidence type="ECO:0000256" key="10">
    <source>
        <dbReference type="ARBA" id="ARBA00023027"/>
    </source>
</evidence>
<dbReference type="InterPro" id="IPR010994">
    <property type="entry name" value="RuvA_2-like"/>
</dbReference>
<dbReference type="InterPro" id="IPR041663">
    <property type="entry name" value="DisA/LigA_HHH"/>
</dbReference>
<dbReference type="Gene3D" id="3.40.50.10190">
    <property type="entry name" value="BRCT domain"/>
    <property type="match status" value="1"/>
</dbReference>
<gene>
    <name evidence="14 17" type="primary">ligA</name>
    <name evidence="17" type="ORF">IAB19_06355</name>
</gene>
<keyword evidence="7 14" id="KW-0227">DNA damage</keyword>
<keyword evidence="8 14" id="KW-0862">Zinc</keyword>
<dbReference type="GO" id="GO:0006260">
    <property type="term" value="P:DNA replication"/>
    <property type="evidence" value="ECO:0007669"/>
    <property type="project" value="UniProtKB-KW"/>
</dbReference>
<dbReference type="InterPro" id="IPR018239">
    <property type="entry name" value="DNA_ligase_AS"/>
</dbReference>
<comment type="function">
    <text evidence="1 14">DNA ligase that catalyzes the formation of phosphodiester linkages between 5'-phosphoryl and 3'-hydroxyl groups in double-stranded DNA using NAD as a coenzyme and as the energy source for the reaction. It is essential for DNA replication and repair of damaged DNA.</text>
</comment>
<reference evidence="17" key="1">
    <citation type="submission" date="2020-10" db="EMBL/GenBank/DDBJ databases">
        <authorList>
            <person name="Gilroy R."/>
        </authorList>
    </citation>
    <scope>NUCLEOTIDE SEQUENCE</scope>
    <source>
        <strain evidence="17">17213</strain>
    </source>
</reference>
<name>A0A9D9DCQ2_9GAMM</name>
<keyword evidence="9 14" id="KW-0460">Magnesium</keyword>
<dbReference type="FunFam" id="3.30.470.30:FF:000001">
    <property type="entry name" value="DNA ligase"/>
    <property type="match status" value="1"/>
</dbReference>
<dbReference type="PROSITE" id="PS01056">
    <property type="entry name" value="DNA_LIGASE_N2"/>
    <property type="match status" value="1"/>
</dbReference>
<dbReference type="SMART" id="SM00532">
    <property type="entry name" value="LIGANc"/>
    <property type="match status" value="1"/>
</dbReference>
<protein>
    <recommendedName>
        <fullName evidence="3 14">DNA ligase</fullName>
        <ecNumber evidence="2 14">6.5.1.2</ecNumber>
    </recommendedName>
    <alternativeName>
        <fullName evidence="14">Polydeoxyribonucleotide synthase [NAD(+)]</fullName>
    </alternativeName>
</protein>
<evidence type="ECO:0000256" key="3">
    <source>
        <dbReference type="ARBA" id="ARBA00013308"/>
    </source>
</evidence>
<keyword evidence="14" id="KW-0464">Manganese</keyword>
<feature type="binding site" evidence="14">
    <location>
        <position position="319"/>
    </location>
    <ligand>
        <name>NAD(+)</name>
        <dbReference type="ChEBI" id="CHEBI:57540"/>
    </ligand>
</feature>
<dbReference type="Pfam" id="PF03120">
    <property type="entry name" value="OB_DNA_ligase"/>
    <property type="match status" value="1"/>
</dbReference>
<evidence type="ECO:0000256" key="12">
    <source>
        <dbReference type="ARBA" id="ARBA00034005"/>
    </source>
</evidence>
<dbReference type="Pfam" id="PF12826">
    <property type="entry name" value="HHH_2"/>
    <property type="match status" value="1"/>
</dbReference>
<evidence type="ECO:0000256" key="15">
    <source>
        <dbReference type="RuleBase" id="RU000618"/>
    </source>
</evidence>
<feature type="binding site" evidence="14">
    <location>
        <position position="295"/>
    </location>
    <ligand>
        <name>NAD(+)</name>
        <dbReference type="ChEBI" id="CHEBI:57540"/>
    </ligand>
</feature>
<evidence type="ECO:0000256" key="2">
    <source>
        <dbReference type="ARBA" id="ARBA00012722"/>
    </source>
</evidence>
<dbReference type="SUPFAM" id="SSF50249">
    <property type="entry name" value="Nucleic acid-binding proteins"/>
    <property type="match status" value="1"/>
</dbReference>
<dbReference type="InterPro" id="IPR012340">
    <property type="entry name" value="NA-bd_OB-fold"/>
</dbReference>
<dbReference type="SMART" id="SM00292">
    <property type="entry name" value="BRCT"/>
    <property type="match status" value="1"/>
</dbReference>
<dbReference type="NCBIfam" id="NF005932">
    <property type="entry name" value="PRK07956.1"/>
    <property type="match status" value="1"/>
</dbReference>
<keyword evidence="6 14" id="KW-0479">Metal-binding</keyword>
<keyword evidence="4 14" id="KW-0436">Ligase</keyword>
<dbReference type="InterPro" id="IPR001357">
    <property type="entry name" value="BRCT_dom"/>
</dbReference>
<dbReference type="Gene3D" id="3.30.470.30">
    <property type="entry name" value="DNA ligase/mRNA capping enzyme"/>
    <property type="match status" value="1"/>
</dbReference>
<keyword evidence="5 14" id="KW-0235">DNA replication</keyword>
<dbReference type="AlphaFoldDB" id="A0A9D9DCQ2"/>
<accession>A0A9D9DCQ2</accession>
<dbReference type="CDD" id="cd17748">
    <property type="entry name" value="BRCT_DNA_ligase_like"/>
    <property type="match status" value="1"/>
</dbReference>
<dbReference type="InterPro" id="IPR036420">
    <property type="entry name" value="BRCT_dom_sf"/>
</dbReference>
<feature type="binding site" evidence="14">
    <location>
        <position position="142"/>
    </location>
    <ligand>
        <name>NAD(+)</name>
        <dbReference type="ChEBI" id="CHEBI:57540"/>
    </ligand>
</feature>
<dbReference type="PROSITE" id="PS01055">
    <property type="entry name" value="DNA_LIGASE_N1"/>
    <property type="match status" value="1"/>
</dbReference>
<dbReference type="SUPFAM" id="SSF52113">
    <property type="entry name" value="BRCT domain"/>
    <property type="match status" value="1"/>
</dbReference>
<organism evidence="17 18">
    <name type="scientific">Candidatus Avisuccinivibrio stercorigallinarum</name>
    <dbReference type="NCBI Taxonomy" id="2840704"/>
    <lineage>
        <taxon>Bacteria</taxon>
        <taxon>Pseudomonadati</taxon>
        <taxon>Pseudomonadota</taxon>
        <taxon>Gammaproteobacteria</taxon>
        <taxon>Aeromonadales</taxon>
        <taxon>Succinivibrionaceae</taxon>
        <taxon>Succinivibrionaceae incertae sedis</taxon>
        <taxon>Candidatus Avisuccinivibrio</taxon>
    </lineage>
</organism>
<dbReference type="HAMAP" id="MF_01588">
    <property type="entry name" value="DNA_ligase_A"/>
    <property type="match status" value="1"/>
</dbReference>
<dbReference type="Gene3D" id="6.20.10.30">
    <property type="match status" value="1"/>
</dbReference>
<evidence type="ECO:0000313" key="17">
    <source>
        <dbReference type="EMBL" id="MBO8415983.1"/>
    </source>
</evidence>
<evidence type="ECO:0000259" key="16">
    <source>
        <dbReference type="PROSITE" id="PS50172"/>
    </source>
</evidence>
<dbReference type="GO" id="GO:0006281">
    <property type="term" value="P:DNA repair"/>
    <property type="evidence" value="ECO:0007669"/>
    <property type="project" value="UniProtKB-KW"/>
</dbReference>
<dbReference type="GO" id="GO:0046872">
    <property type="term" value="F:metal ion binding"/>
    <property type="evidence" value="ECO:0007669"/>
    <property type="project" value="UniProtKB-KW"/>
</dbReference>
<comment type="caution">
    <text evidence="17">The sequence shown here is derived from an EMBL/GenBank/DDBJ whole genome shotgun (WGS) entry which is preliminary data.</text>
</comment>
<feature type="domain" description="BRCT" evidence="16">
    <location>
        <begin position="616"/>
        <end position="701"/>
    </location>
</feature>
<dbReference type="GO" id="GO:0003911">
    <property type="term" value="F:DNA ligase (NAD+) activity"/>
    <property type="evidence" value="ECO:0007669"/>
    <property type="project" value="UniProtKB-UniRule"/>
</dbReference>
<dbReference type="CDD" id="cd00114">
    <property type="entry name" value="LIGANc"/>
    <property type="match status" value="1"/>
</dbReference>
<dbReference type="EC" id="6.5.1.2" evidence="2 14"/>
<evidence type="ECO:0000256" key="11">
    <source>
        <dbReference type="ARBA" id="ARBA00023204"/>
    </source>
</evidence>
<evidence type="ECO:0000256" key="14">
    <source>
        <dbReference type="HAMAP-Rule" id="MF_01588"/>
    </source>
</evidence>
<evidence type="ECO:0000256" key="6">
    <source>
        <dbReference type="ARBA" id="ARBA00022723"/>
    </source>
</evidence>
<dbReference type="FunFam" id="2.40.50.140:FF:000012">
    <property type="entry name" value="DNA ligase"/>
    <property type="match status" value="1"/>
</dbReference>
<feature type="binding site" evidence="14">
    <location>
        <position position="178"/>
    </location>
    <ligand>
        <name>NAD(+)</name>
        <dbReference type="ChEBI" id="CHEBI:57540"/>
    </ligand>
</feature>
<feature type="binding site" evidence="14">
    <location>
        <position position="437"/>
    </location>
    <ligand>
        <name>Zn(2+)</name>
        <dbReference type="ChEBI" id="CHEBI:29105"/>
    </ligand>
</feature>
<dbReference type="PANTHER" id="PTHR23389:SF9">
    <property type="entry name" value="DNA LIGASE"/>
    <property type="match status" value="1"/>
</dbReference>
<dbReference type="PROSITE" id="PS50172">
    <property type="entry name" value="BRCT"/>
    <property type="match status" value="1"/>
</dbReference>
<feature type="binding site" evidence="14">
    <location>
        <position position="413"/>
    </location>
    <ligand>
        <name>Zn(2+)</name>
        <dbReference type="ChEBI" id="CHEBI:29105"/>
    </ligand>
</feature>
<dbReference type="InterPro" id="IPR004149">
    <property type="entry name" value="Znf_DNAligase_C4"/>
</dbReference>
<dbReference type="SUPFAM" id="SSF47781">
    <property type="entry name" value="RuvA domain 2-like"/>
    <property type="match status" value="1"/>
</dbReference>
<evidence type="ECO:0000256" key="1">
    <source>
        <dbReference type="ARBA" id="ARBA00004067"/>
    </source>
</evidence>
<proteinExistence type="inferred from homology"/>
<comment type="similarity">
    <text evidence="13 14">Belongs to the NAD-dependent DNA ligase family. LigA subfamily.</text>
</comment>
<dbReference type="Pfam" id="PF00533">
    <property type="entry name" value="BRCT"/>
    <property type="match status" value="1"/>
</dbReference>
<comment type="cofactor">
    <cofactor evidence="14">
        <name>Mg(2+)</name>
        <dbReference type="ChEBI" id="CHEBI:18420"/>
    </cofactor>
    <cofactor evidence="14">
        <name>Mn(2+)</name>
        <dbReference type="ChEBI" id="CHEBI:29035"/>
    </cofactor>
</comment>
<keyword evidence="10 14" id="KW-0520">NAD</keyword>
<comment type="caution">
    <text evidence="14">Lacks conserved residue(s) required for the propagation of feature annotation.</text>
</comment>
<dbReference type="Gene3D" id="1.10.287.610">
    <property type="entry name" value="Helix hairpin bin"/>
    <property type="match status" value="1"/>
</dbReference>
<dbReference type="SUPFAM" id="SSF56091">
    <property type="entry name" value="DNA ligase/mRNA capping enzyme, catalytic domain"/>
    <property type="match status" value="1"/>
</dbReference>
<dbReference type="Gene3D" id="2.40.50.140">
    <property type="entry name" value="Nucleic acid-binding proteins"/>
    <property type="match status" value="1"/>
</dbReference>
<evidence type="ECO:0000256" key="13">
    <source>
        <dbReference type="ARBA" id="ARBA00060881"/>
    </source>
</evidence>
<dbReference type="FunFam" id="1.10.150.20:FF:000006">
    <property type="entry name" value="DNA ligase"/>
    <property type="match status" value="1"/>
</dbReference>
<feature type="binding site" evidence="14">
    <location>
        <position position="416"/>
    </location>
    <ligand>
        <name>Zn(2+)</name>
        <dbReference type="ChEBI" id="CHEBI:29105"/>
    </ligand>
</feature>
<evidence type="ECO:0000256" key="7">
    <source>
        <dbReference type="ARBA" id="ARBA00022763"/>
    </source>
</evidence>
<dbReference type="Proteomes" id="UP000823631">
    <property type="component" value="Unassembled WGS sequence"/>
</dbReference>
<feature type="binding site" evidence="14">
    <location>
        <begin position="39"/>
        <end position="43"/>
    </location>
    <ligand>
        <name>NAD(+)</name>
        <dbReference type="ChEBI" id="CHEBI:57540"/>
    </ligand>
</feature>
<evidence type="ECO:0000256" key="8">
    <source>
        <dbReference type="ARBA" id="ARBA00022833"/>
    </source>
</evidence>
<evidence type="ECO:0000256" key="4">
    <source>
        <dbReference type="ARBA" id="ARBA00022598"/>
    </source>
</evidence>
<dbReference type="InterPro" id="IPR033136">
    <property type="entry name" value="DNA_ligase_CS"/>
</dbReference>
<evidence type="ECO:0000256" key="5">
    <source>
        <dbReference type="ARBA" id="ARBA00022705"/>
    </source>
</evidence>
<dbReference type="InterPro" id="IPR013840">
    <property type="entry name" value="DNAligase_N"/>
</dbReference>
<dbReference type="Pfam" id="PF01653">
    <property type="entry name" value="DNA_ligase_aden"/>
    <property type="match status" value="1"/>
</dbReference>
<dbReference type="InterPro" id="IPR001679">
    <property type="entry name" value="DNA_ligase"/>
</dbReference>
<feature type="binding site" evidence="14">
    <location>
        <position position="119"/>
    </location>
    <ligand>
        <name>NAD(+)</name>
        <dbReference type="ChEBI" id="CHEBI:57540"/>
    </ligand>
</feature>
<dbReference type="EMBL" id="JADINH010000133">
    <property type="protein sequence ID" value="MBO8415983.1"/>
    <property type="molecule type" value="Genomic_DNA"/>
</dbReference>
<dbReference type="PIRSF" id="PIRSF001604">
    <property type="entry name" value="LigA"/>
    <property type="match status" value="1"/>
</dbReference>